<dbReference type="Proteomes" id="UP001183246">
    <property type="component" value="Unassembled WGS sequence"/>
</dbReference>
<comment type="caution">
    <text evidence="1">The sequence shown here is derived from an EMBL/GenBank/DDBJ whole genome shotgun (WGS) entry which is preliminary data.</text>
</comment>
<name>A0ABU2MM34_9ACTN</name>
<evidence type="ECO:0000313" key="2">
    <source>
        <dbReference type="Proteomes" id="UP001183246"/>
    </source>
</evidence>
<reference evidence="2" key="1">
    <citation type="submission" date="2023-07" db="EMBL/GenBank/DDBJ databases">
        <title>30 novel species of actinomycetes from the DSMZ collection.</title>
        <authorList>
            <person name="Nouioui I."/>
        </authorList>
    </citation>
    <scope>NUCLEOTIDE SEQUENCE [LARGE SCALE GENOMIC DNA]</scope>
    <source>
        <strain evidence="2">DSM 44938</strain>
    </source>
</reference>
<sequence>MERLGHLGAVVRRRPRSGGDLLGLTGEPFKRQAAIATLCSSDVAVTNAREGTSEIQRVLIARDVGFTETR</sequence>
<dbReference type="EMBL" id="JAVREL010000003">
    <property type="protein sequence ID" value="MDT0342671.1"/>
    <property type="molecule type" value="Genomic_DNA"/>
</dbReference>
<accession>A0ABU2MM34</accession>
<protein>
    <submittedName>
        <fullName evidence="1">Uncharacterized protein</fullName>
    </submittedName>
</protein>
<evidence type="ECO:0000313" key="1">
    <source>
        <dbReference type="EMBL" id="MDT0342671.1"/>
    </source>
</evidence>
<keyword evidence="2" id="KW-1185">Reference proteome</keyword>
<proteinExistence type="predicted"/>
<gene>
    <name evidence="1" type="ORF">RM590_08540</name>
</gene>
<organism evidence="1 2">
    <name type="scientific">Streptomyces litchfieldiae</name>
    <dbReference type="NCBI Taxonomy" id="3075543"/>
    <lineage>
        <taxon>Bacteria</taxon>
        <taxon>Bacillati</taxon>
        <taxon>Actinomycetota</taxon>
        <taxon>Actinomycetes</taxon>
        <taxon>Kitasatosporales</taxon>
        <taxon>Streptomycetaceae</taxon>
        <taxon>Streptomyces</taxon>
    </lineage>
</organism>